<organism evidence="1 2">
    <name type="scientific">Nepenthes gracilis</name>
    <name type="common">Slender pitcher plant</name>
    <dbReference type="NCBI Taxonomy" id="150966"/>
    <lineage>
        <taxon>Eukaryota</taxon>
        <taxon>Viridiplantae</taxon>
        <taxon>Streptophyta</taxon>
        <taxon>Embryophyta</taxon>
        <taxon>Tracheophyta</taxon>
        <taxon>Spermatophyta</taxon>
        <taxon>Magnoliopsida</taxon>
        <taxon>eudicotyledons</taxon>
        <taxon>Gunneridae</taxon>
        <taxon>Pentapetalae</taxon>
        <taxon>Caryophyllales</taxon>
        <taxon>Nepenthaceae</taxon>
        <taxon>Nepenthes</taxon>
    </lineage>
</organism>
<dbReference type="EMBL" id="BSYO01000004">
    <property type="protein sequence ID" value="GMH03142.1"/>
    <property type="molecule type" value="Genomic_DNA"/>
</dbReference>
<name>A0AAD3S2D4_NEPGR</name>
<accession>A0AAD3S2D4</accession>
<sequence length="166" mass="18323">MARALSRNLTLIKLSSSSLLPISHLSPTFAHRNRSTQRPKSHLVEVDLESSSSDTDVEVVGIKRLEDVIHGIIVRRSAPDWLPFLPGSSYWVPPKPRAQNIVELVGKLTNPLTEEEGLSLTTVRGWPSSSYFLEGGVSQNPVPVELEVEVHVRSYSGEVAKSEDDD</sequence>
<gene>
    <name evidence="1" type="ORF">Nepgr_004981</name>
</gene>
<dbReference type="AlphaFoldDB" id="A0AAD3S2D4"/>
<evidence type="ECO:0000313" key="1">
    <source>
        <dbReference type="EMBL" id="GMH03142.1"/>
    </source>
</evidence>
<reference evidence="1" key="1">
    <citation type="submission" date="2023-05" db="EMBL/GenBank/DDBJ databases">
        <title>Nepenthes gracilis genome sequencing.</title>
        <authorList>
            <person name="Fukushima K."/>
        </authorList>
    </citation>
    <scope>NUCLEOTIDE SEQUENCE</scope>
    <source>
        <strain evidence="1">SING2019-196</strain>
    </source>
</reference>
<proteinExistence type="predicted"/>
<dbReference type="PANTHER" id="PTHR33972">
    <property type="entry name" value="EXPRESSED PROTEIN"/>
    <property type="match status" value="1"/>
</dbReference>
<comment type="caution">
    <text evidence="1">The sequence shown here is derived from an EMBL/GenBank/DDBJ whole genome shotgun (WGS) entry which is preliminary data.</text>
</comment>
<evidence type="ECO:0000313" key="2">
    <source>
        <dbReference type="Proteomes" id="UP001279734"/>
    </source>
</evidence>
<dbReference type="PANTHER" id="PTHR33972:SF2">
    <property type="entry name" value="OS04G0606700 PROTEIN"/>
    <property type="match status" value="1"/>
</dbReference>
<keyword evidence="2" id="KW-1185">Reference proteome</keyword>
<dbReference type="Proteomes" id="UP001279734">
    <property type="component" value="Unassembled WGS sequence"/>
</dbReference>
<protein>
    <submittedName>
        <fullName evidence="1">Uncharacterized protein</fullName>
    </submittedName>
</protein>